<dbReference type="EMBL" id="LMUA01000015">
    <property type="protein sequence ID" value="KUE75827.1"/>
    <property type="molecule type" value="Genomic_DNA"/>
</dbReference>
<comment type="caution">
    <text evidence="1">The sequence shown here is derived from an EMBL/GenBank/DDBJ whole genome shotgun (WGS) entry which is preliminary data.</text>
</comment>
<dbReference type="Proteomes" id="UP000053433">
    <property type="component" value="Unassembled WGS sequence"/>
</dbReference>
<protein>
    <submittedName>
        <fullName evidence="1">Uncharacterized protein</fullName>
    </submittedName>
</protein>
<dbReference type="AlphaFoldDB" id="A0A0W7TPU5"/>
<gene>
    <name evidence="1" type="ORF">ASJ35_11500</name>
</gene>
<name>A0A0W7TPU5_9FIRM</name>
<sequence length="71" mass="8187">MPGEKPCEVLLLYRKRSPGKRLFAPRPFLLFSFIIYHSAAPPFPPRPASFCQKSLAIRRKGLYNKCVKHVD</sequence>
<organism evidence="1 2">
    <name type="scientific">Ruthenibacterium lactatiformans</name>
    <dbReference type="NCBI Taxonomy" id="1550024"/>
    <lineage>
        <taxon>Bacteria</taxon>
        <taxon>Bacillati</taxon>
        <taxon>Bacillota</taxon>
        <taxon>Clostridia</taxon>
        <taxon>Eubacteriales</taxon>
        <taxon>Oscillospiraceae</taxon>
        <taxon>Ruthenibacterium</taxon>
    </lineage>
</organism>
<proteinExistence type="predicted"/>
<accession>A0A0W7TPU5</accession>
<evidence type="ECO:0000313" key="1">
    <source>
        <dbReference type="EMBL" id="KUE75827.1"/>
    </source>
</evidence>
<reference evidence="1 2" key="1">
    <citation type="submission" date="2015-10" db="EMBL/GenBank/DDBJ databases">
        <title>A novel member of the family Ruminococcaceae isolated from human faeces.</title>
        <authorList>
            <person name="Shkoporov A.N."/>
            <person name="Chaplin A.V."/>
            <person name="Motuzova O.V."/>
            <person name="Kafarskaia L.I."/>
            <person name="Efimov B.A."/>
        </authorList>
    </citation>
    <scope>NUCLEOTIDE SEQUENCE [LARGE SCALE GENOMIC DNA]</scope>
    <source>
        <strain evidence="1 2">668</strain>
    </source>
</reference>
<evidence type="ECO:0000313" key="2">
    <source>
        <dbReference type="Proteomes" id="UP000053433"/>
    </source>
</evidence>